<proteinExistence type="predicted"/>
<evidence type="ECO:0000313" key="3">
    <source>
        <dbReference type="Proteomes" id="UP000317429"/>
    </source>
</evidence>
<reference evidence="2 3" key="1">
    <citation type="submission" date="2019-02" db="EMBL/GenBank/DDBJ databases">
        <title>Deep-cultivation of Planctomycetes and their phenomic and genomic characterization uncovers novel biology.</title>
        <authorList>
            <person name="Wiegand S."/>
            <person name="Jogler M."/>
            <person name="Boedeker C."/>
            <person name="Pinto D."/>
            <person name="Vollmers J."/>
            <person name="Rivas-Marin E."/>
            <person name="Kohn T."/>
            <person name="Peeters S.H."/>
            <person name="Heuer A."/>
            <person name="Rast P."/>
            <person name="Oberbeckmann S."/>
            <person name="Bunk B."/>
            <person name="Jeske O."/>
            <person name="Meyerdierks A."/>
            <person name="Storesund J.E."/>
            <person name="Kallscheuer N."/>
            <person name="Luecker S."/>
            <person name="Lage O.M."/>
            <person name="Pohl T."/>
            <person name="Merkel B.J."/>
            <person name="Hornburger P."/>
            <person name="Mueller R.-W."/>
            <person name="Bruemmer F."/>
            <person name="Labrenz M."/>
            <person name="Spormann A.M."/>
            <person name="Op den Camp H."/>
            <person name="Overmann J."/>
            <person name="Amann R."/>
            <person name="Jetten M.S.M."/>
            <person name="Mascher T."/>
            <person name="Medema M.H."/>
            <person name="Devos D.P."/>
            <person name="Kaster A.-K."/>
            <person name="Ovreas L."/>
            <person name="Rohde M."/>
            <person name="Galperin M.Y."/>
            <person name="Jogler C."/>
        </authorList>
    </citation>
    <scope>NUCLEOTIDE SEQUENCE [LARGE SCALE GENOMIC DNA]</scope>
    <source>
        <strain evidence="2 3">Pla175</strain>
    </source>
</reference>
<name>A0A518D927_9BACT</name>
<dbReference type="AlphaFoldDB" id="A0A518D927"/>
<evidence type="ECO:0000313" key="2">
    <source>
        <dbReference type="EMBL" id="QDU87981.1"/>
    </source>
</evidence>
<dbReference type="Proteomes" id="UP000317429">
    <property type="component" value="Chromosome"/>
</dbReference>
<evidence type="ECO:0000256" key="1">
    <source>
        <dbReference type="SAM" id="MobiDB-lite"/>
    </source>
</evidence>
<organism evidence="2 3">
    <name type="scientific">Pirellulimonas nuda</name>
    <dbReference type="NCBI Taxonomy" id="2528009"/>
    <lineage>
        <taxon>Bacteria</taxon>
        <taxon>Pseudomonadati</taxon>
        <taxon>Planctomycetota</taxon>
        <taxon>Planctomycetia</taxon>
        <taxon>Pirellulales</taxon>
        <taxon>Lacipirellulaceae</taxon>
        <taxon>Pirellulimonas</taxon>
    </lineage>
</organism>
<accession>A0A518D927</accession>
<dbReference type="EMBL" id="CP036291">
    <property type="protein sequence ID" value="QDU87981.1"/>
    <property type="molecule type" value="Genomic_DNA"/>
</dbReference>
<protein>
    <submittedName>
        <fullName evidence="2">Uncharacterized protein</fullName>
    </submittedName>
</protein>
<sequence>MRLSYCLEPPVNGTGHTMIDYSNTDFSYEADRAGFRNEREEPSRTSYSRSRATSSARRTPRRRSPKSPGCGIGARRNRRWAW</sequence>
<dbReference type="KEGG" id="pnd:Pla175_13490"/>
<feature type="region of interest" description="Disordered" evidence="1">
    <location>
        <begin position="32"/>
        <end position="82"/>
    </location>
</feature>
<gene>
    <name evidence="2" type="ORF">Pla175_13490</name>
</gene>
<feature type="compositionally biased region" description="Basic and acidic residues" evidence="1">
    <location>
        <begin position="32"/>
        <end position="43"/>
    </location>
</feature>
<feature type="compositionally biased region" description="Low complexity" evidence="1">
    <location>
        <begin position="44"/>
        <end position="57"/>
    </location>
</feature>
<keyword evidence="3" id="KW-1185">Reference proteome</keyword>